<dbReference type="FunCoup" id="F2UAF5">
    <property type="interactions" value="1841"/>
</dbReference>
<feature type="compositionally biased region" description="Basic and acidic residues" evidence="1">
    <location>
        <begin position="1487"/>
        <end position="1527"/>
    </location>
</feature>
<dbReference type="InterPro" id="IPR036361">
    <property type="entry name" value="SAP_dom_sf"/>
</dbReference>
<dbReference type="InterPro" id="IPR026300">
    <property type="entry name" value="CWF11_fam"/>
</dbReference>
<dbReference type="InParanoid" id="F2UAF5"/>
<dbReference type="CDD" id="cd17935">
    <property type="entry name" value="EEXXQc_AQR"/>
    <property type="match status" value="1"/>
</dbReference>
<dbReference type="CDD" id="cd12935">
    <property type="entry name" value="LEM_like"/>
    <property type="match status" value="1"/>
</dbReference>
<dbReference type="SUPFAM" id="SSF52540">
    <property type="entry name" value="P-loop containing nucleoside triphosphate hydrolases"/>
    <property type="match status" value="1"/>
</dbReference>
<dbReference type="EMBL" id="GL832966">
    <property type="protein sequence ID" value="EGD73730.1"/>
    <property type="molecule type" value="Genomic_DNA"/>
</dbReference>
<dbReference type="InterPro" id="IPR045055">
    <property type="entry name" value="DNA2/NAM7-like"/>
</dbReference>
<dbReference type="PANTHER" id="PTHR10887:SF5">
    <property type="entry name" value="RNA HELICASE AQUARIUS"/>
    <property type="match status" value="1"/>
</dbReference>
<proteinExistence type="predicted"/>
<feature type="compositionally biased region" description="Acidic residues" evidence="1">
    <location>
        <begin position="1575"/>
        <end position="1584"/>
    </location>
</feature>
<evidence type="ECO:0000259" key="7">
    <source>
        <dbReference type="Pfam" id="PF21144"/>
    </source>
</evidence>
<evidence type="ECO:0000313" key="9">
    <source>
        <dbReference type="Proteomes" id="UP000007799"/>
    </source>
</evidence>
<dbReference type="Proteomes" id="UP000007799">
    <property type="component" value="Unassembled WGS sequence"/>
</dbReference>
<dbReference type="InterPro" id="IPR041679">
    <property type="entry name" value="DNA2/NAM7-like_C"/>
</dbReference>
<feature type="compositionally biased region" description="Low complexity" evidence="1">
    <location>
        <begin position="1436"/>
        <end position="1457"/>
    </location>
</feature>
<dbReference type="OrthoDB" id="1879at2759"/>
<protein>
    <submittedName>
        <fullName evidence="8">Aqr protein</fullName>
    </submittedName>
</protein>
<evidence type="ECO:0000256" key="1">
    <source>
        <dbReference type="SAM" id="MobiDB-lite"/>
    </source>
</evidence>
<dbReference type="PIRSF" id="PIRSF038901">
    <property type="entry name" value="AQR_cwf11"/>
    <property type="match status" value="1"/>
</dbReference>
<dbReference type="GO" id="GO:0004386">
    <property type="term" value="F:helicase activity"/>
    <property type="evidence" value="ECO:0007669"/>
    <property type="project" value="InterPro"/>
</dbReference>
<feature type="compositionally biased region" description="Basic residues" evidence="1">
    <location>
        <begin position="1528"/>
        <end position="1549"/>
    </location>
</feature>
<feature type="domain" description="RNA helicase aquarius insertion" evidence="7">
    <location>
        <begin position="720"/>
        <end position="832"/>
    </location>
</feature>
<accession>F2UAF5</accession>
<dbReference type="InterPro" id="IPR047187">
    <property type="entry name" value="SF1_C_Upf1"/>
</dbReference>
<dbReference type="InterPro" id="IPR048967">
    <property type="entry name" value="Aquarius_insert"/>
</dbReference>
<feature type="region of interest" description="Disordered" evidence="1">
    <location>
        <begin position="779"/>
        <end position="811"/>
    </location>
</feature>
<dbReference type="FunFam" id="3.40.50.300:FF:002863">
    <property type="entry name" value="Pre-mRNA-splicing factor cwf11"/>
    <property type="match status" value="1"/>
</dbReference>
<feature type="region of interest" description="Disordered" evidence="1">
    <location>
        <begin position="1436"/>
        <end position="1620"/>
    </location>
</feature>
<dbReference type="Gene3D" id="3.40.50.300">
    <property type="entry name" value="P-loop containing nucleotide triphosphate hydrolases"/>
    <property type="match status" value="3"/>
</dbReference>
<dbReference type="Pfam" id="PF13086">
    <property type="entry name" value="AAA_11"/>
    <property type="match status" value="1"/>
</dbReference>
<dbReference type="eggNOG" id="KOG1806">
    <property type="taxonomic scope" value="Eukaryota"/>
</dbReference>
<keyword evidence="9" id="KW-1185">Reference proteome</keyword>
<dbReference type="Pfam" id="PF13087">
    <property type="entry name" value="AAA_12"/>
    <property type="match status" value="1"/>
</dbReference>
<feature type="region of interest" description="Disordered" evidence="1">
    <location>
        <begin position="1"/>
        <end position="25"/>
    </location>
</feature>
<dbReference type="KEGG" id="sre:PTSG_05437"/>
<name>F2UAF5_SALR5</name>
<dbReference type="STRING" id="946362.F2UAF5"/>
<dbReference type="GO" id="GO:0071013">
    <property type="term" value="C:catalytic step 2 spliceosome"/>
    <property type="evidence" value="ECO:0007669"/>
    <property type="project" value="TreeGrafter"/>
</dbReference>
<dbReference type="Gene3D" id="1.10.720.30">
    <property type="entry name" value="SAP domain"/>
    <property type="match status" value="1"/>
</dbReference>
<dbReference type="InterPro" id="IPR041677">
    <property type="entry name" value="DNA2/NAM7_AAA_11"/>
</dbReference>
<dbReference type="InterPro" id="IPR025856">
    <property type="entry name" value="HeH/LEM_domain"/>
</dbReference>
<dbReference type="Pfam" id="PF21144">
    <property type="entry name" value="Aquarius_N_3rd"/>
    <property type="match status" value="1"/>
</dbReference>
<feature type="domain" description="DNA2/NAM7 helicase-like C-terminal" evidence="4">
    <location>
        <begin position="1163"/>
        <end position="1354"/>
    </location>
</feature>
<dbReference type="GeneID" id="16074589"/>
<dbReference type="InterPro" id="IPR027417">
    <property type="entry name" value="P-loop_NTPase"/>
</dbReference>
<gene>
    <name evidence="8" type="ORF">PTSG_05437</name>
</gene>
<dbReference type="Pfam" id="PF21143">
    <property type="entry name" value="Aquarius_N_2nd"/>
    <property type="match status" value="1"/>
</dbReference>
<evidence type="ECO:0000259" key="5">
    <source>
        <dbReference type="Pfam" id="PF16399"/>
    </source>
</evidence>
<evidence type="ECO:0000313" key="8">
    <source>
        <dbReference type="EMBL" id="EGD73730.1"/>
    </source>
</evidence>
<dbReference type="PANTHER" id="PTHR10887">
    <property type="entry name" value="DNA2/NAM7 HELICASE FAMILY"/>
    <property type="match status" value="1"/>
</dbReference>
<dbReference type="InterPro" id="IPR048966">
    <property type="entry name" value="Aquarius_b-barrel"/>
</dbReference>
<dbReference type="OMA" id="YRVWLDC"/>
<dbReference type="Pfam" id="PF12949">
    <property type="entry name" value="HeH"/>
    <property type="match status" value="1"/>
</dbReference>
<dbReference type="GO" id="GO:0000398">
    <property type="term" value="P:mRNA splicing, via spliceosome"/>
    <property type="evidence" value="ECO:0007669"/>
    <property type="project" value="InterPro"/>
</dbReference>
<reference evidence="8" key="1">
    <citation type="submission" date="2009-08" db="EMBL/GenBank/DDBJ databases">
        <title>Annotation of Salpingoeca rosetta.</title>
        <authorList>
            <consortium name="The Broad Institute Genome Sequencing Platform"/>
            <person name="Russ C."/>
            <person name="Cuomo C."/>
            <person name="Burger G."/>
            <person name="Gray M.W."/>
            <person name="Holland P.W.H."/>
            <person name="King N."/>
            <person name="Lang F.B.F."/>
            <person name="Roger A.J."/>
            <person name="Ruiz-Trillo I."/>
            <person name="Young S.K."/>
            <person name="Zeng Q."/>
            <person name="Gargeya S."/>
            <person name="Alvarado L."/>
            <person name="Berlin A."/>
            <person name="Chapman S.B."/>
            <person name="Chen Z."/>
            <person name="Freedman E."/>
            <person name="Gellesch M."/>
            <person name="Goldberg J."/>
            <person name="Griggs A."/>
            <person name="Gujja S."/>
            <person name="Heilman E."/>
            <person name="Heiman D."/>
            <person name="Howarth C."/>
            <person name="Mehta T."/>
            <person name="Neiman D."/>
            <person name="Pearson M."/>
            <person name="Roberts A."/>
            <person name="Saif S."/>
            <person name="Shea T."/>
            <person name="Shenoy N."/>
            <person name="Sisk P."/>
            <person name="Stolte C."/>
            <person name="Sykes S."/>
            <person name="White J."/>
            <person name="Yandava C."/>
            <person name="Haas B."/>
            <person name="Nusbaum C."/>
            <person name="Birren B."/>
        </authorList>
    </citation>
    <scope>NUCLEOTIDE SEQUENCE [LARGE SCALE GENOMIC DNA]</scope>
    <source>
        <strain evidence="8">ATCC 50818</strain>
    </source>
</reference>
<evidence type="ECO:0000259" key="2">
    <source>
        <dbReference type="Pfam" id="PF12949"/>
    </source>
</evidence>
<feature type="domain" description="RNA helicase aquarius N-terminal" evidence="5">
    <location>
        <begin position="30"/>
        <end position="429"/>
    </location>
</feature>
<dbReference type="CDD" id="cd18808">
    <property type="entry name" value="SF1_C_Upf1"/>
    <property type="match status" value="1"/>
</dbReference>
<organism evidence="9">
    <name type="scientific">Salpingoeca rosetta (strain ATCC 50818 / BSB-021)</name>
    <dbReference type="NCBI Taxonomy" id="946362"/>
    <lineage>
        <taxon>Eukaryota</taxon>
        <taxon>Choanoflagellata</taxon>
        <taxon>Craspedida</taxon>
        <taxon>Salpingoecidae</taxon>
        <taxon>Salpingoeca</taxon>
    </lineage>
</organism>
<evidence type="ECO:0000259" key="3">
    <source>
        <dbReference type="Pfam" id="PF13086"/>
    </source>
</evidence>
<feature type="compositionally biased region" description="Acidic residues" evidence="1">
    <location>
        <begin position="1590"/>
        <end position="1605"/>
    </location>
</feature>
<dbReference type="InterPro" id="IPR032174">
    <property type="entry name" value="Aquarius_N"/>
</dbReference>
<evidence type="ECO:0000259" key="4">
    <source>
        <dbReference type="Pfam" id="PF13087"/>
    </source>
</evidence>
<evidence type="ECO:0000259" key="6">
    <source>
        <dbReference type="Pfam" id="PF21143"/>
    </source>
</evidence>
<feature type="compositionally biased region" description="Basic and acidic residues" evidence="1">
    <location>
        <begin position="1458"/>
        <end position="1473"/>
    </location>
</feature>
<feature type="domain" description="DNA2/NAM7 helicase helicase" evidence="3">
    <location>
        <begin position="842"/>
        <end position="1154"/>
    </location>
</feature>
<sequence length="1659" mass="188435">MKRKHHETDAAAARQPSKAALARQRDEEAIAKLASEHWPEIATGPKPEVVKQLYTELRAKRFPQHKVSALEFSLLLENLLWPTFTADCGHEHLMCMVLMVNEKFLEGHDPWVELCAADKEQLLTFFETAFTTCANPKDLSYLERKHLNIFLIRCFQSLEHEVMREFLQPYISLNTWHALLPEQRQEQFEQHPRLAKGWKKLLKRLKKMPDDEQTVMLQKHLFVYDLIKGFFAALESITADAPDRHAIAFCERFLELLVDIEALLTTRRYLNTVVRACNVVSVCRLSALFSLQDRGHLFRQLTEMLEFYVGFEIDDFTGEPLTDDMMTARNYDEMHRLQRAAFQHFRERLQDFAFSHVSGINTRQALVQYLERLDDDRLRELCAHMCIGMPTSTTAEEEAMGGPTVRTSTAHMSRELMTEVLCSRFTRRQSQLDELNEMPLFPTEKLLWDENLVPTDLYRNQCLALPKLNLQFLTLFDYLLRNLKLFNMESLYEIRLDLEDHLPRLRPYTNAQGIVSFGGWSRMALPVQDFAVVEVAAPHIGFNHPSSVRADMTVTLDMASHIRREWESLRKHDVGFLISLHPPMLNPAELDTSLPFPQQFGVVAVRGCEIEGMLDARGQLVEERPDVRPQLPRGNSRTFRLILDPNQYQLDLDAGEGGTDLYSTFNVFVRRNPKENNFKAVLETIRDLMNTRCVVPDWLHDIFLGYGDPAAAHYSNISSQLAHLNFNDTFLSLAHVRAAFPKHDVVYEGGDGDGDDGAKAKPPFALTFPVEMPERKIDTLVPRNVAKKGKAKPKATGDAMDVSADGGDGEKRPVLRVQSLHEENRGPFPQDAPKRNAVPFTAAQVEAIHSGMQPGLTLVVGPPGTGKTDVAVQTISNLYHNHPDQRTLIVTHSNQALNQLFEKLIHLDIEERHLLRLGRGEELLETTKDFSRYGRVDFVLQHRLELLEEVQRLAASLQYPIDVASTCETCAHFHRQAIQPLWTAYADRVQQQQQHQLEQKQGGDGSEALAMLAAEFPFAAFFSTAPQPLFHGRSFDEDWEMALGCMRHLNHVFETLREYRPFEQVHRGRDRSKYLLTKEAKIVAMTCTHAALTRSELVKLGFKYDNVVMEEAAQILEVETFIPLMLQNTEDGYNRLKRVMLIGDHHQLPPVIKNTAFKKFSNMEQSLFTRFVRLGVPHVLLDKQGRMRPSLANLFRWNYEGLGDLPHVESESRFSRANPGFKYDFQLVDVGDFRGVGESVPSPHFIQNLAEAEYVVAVYMYMRLLGYPASRITILTTYNGQKDLLHDVVRARCASHPLFGSPSKIETVDKYQGSQNDYVLLSLVRTRSIGFMRDVRRMVVAMSRARLGLYVFARASLFSRCKELEPIFSQLTARPTSLMVYPNEVYGQTDRDVGTQPEGAMQVLNMPHMAQSVYKMAMEKVQSLAATMPAPPVADETAAAAAADADADTTGEAPAAKAAKEGPEEAEEARTEEEASEAAATGADMAEEAKETAASKQAETKQATEEKDKEQEKEKEKEAQPQQEEVKKSRRRSSKGKRTPRRSHGKGKKAAAAQAAQEEEETKKEDESKAMDTQEEKEEKEEKEEQPVEANEDEDEDEDEDEGEEAVTSGEKSPDLTMTEVNKMRVVDLKAALKERDIEFPSSARKKELKQILVKALGL</sequence>
<feature type="domain" description="HeH/LEM" evidence="2">
    <location>
        <begin position="1622"/>
        <end position="1652"/>
    </location>
</feature>
<feature type="compositionally biased region" description="Basic and acidic residues" evidence="1">
    <location>
        <begin position="1561"/>
        <end position="1574"/>
    </location>
</feature>
<dbReference type="RefSeq" id="XP_004994011.1">
    <property type="nucleotide sequence ID" value="XM_004993954.1"/>
</dbReference>
<dbReference type="GO" id="GO:0003729">
    <property type="term" value="F:mRNA binding"/>
    <property type="evidence" value="ECO:0007669"/>
    <property type="project" value="TreeGrafter"/>
</dbReference>
<feature type="domain" description="RNA helicase aquarius beta-barrel" evidence="6">
    <location>
        <begin position="507"/>
        <end position="671"/>
    </location>
</feature>
<dbReference type="FunFam" id="3.40.50.300:FF:003210">
    <property type="entry name" value="RNA helicase aquarius"/>
    <property type="match status" value="1"/>
</dbReference>
<dbReference type="Pfam" id="PF16399">
    <property type="entry name" value="Aquarius_N_1st"/>
    <property type="match status" value="1"/>
</dbReference>